<proteinExistence type="predicted"/>
<evidence type="ECO:0000313" key="1">
    <source>
        <dbReference type="EMBL" id="MBB4763990.1"/>
    </source>
</evidence>
<dbReference type="Proteomes" id="UP000578112">
    <property type="component" value="Unassembled WGS sequence"/>
</dbReference>
<dbReference type="AlphaFoldDB" id="A0A7W7I064"/>
<sequence>MDVTELLRRLAEIEWTWTPDGVRSALAGAGWAPAGAAGSRCTYRLGDRSLDTYADGDRVVRAEVTLAASWPDPDDEYQDDLIDEYYRLWEEAAEAAEPVLGKPSFNDGFGNDGFPSDQNAGWATVWPRDTARIMITQVHEGKELPFRLLVVCAPPCPRE</sequence>
<protein>
    <submittedName>
        <fullName evidence="1">Uncharacterized protein</fullName>
    </submittedName>
</protein>
<keyword evidence="2" id="KW-1185">Reference proteome</keyword>
<reference evidence="1 2" key="1">
    <citation type="submission" date="2020-08" db="EMBL/GenBank/DDBJ databases">
        <title>Sequencing the genomes of 1000 actinobacteria strains.</title>
        <authorList>
            <person name="Klenk H.-P."/>
        </authorList>
    </citation>
    <scope>NUCLEOTIDE SEQUENCE [LARGE SCALE GENOMIC DNA]</scope>
    <source>
        <strain evidence="1 2">DSM 43149</strain>
    </source>
</reference>
<dbReference type="RefSeq" id="WP_184995230.1">
    <property type="nucleotide sequence ID" value="NZ_BOMK01000024.1"/>
</dbReference>
<name>A0A7W7I064_9ACTN</name>
<accession>A0A7W7I064</accession>
<organism evidence="1 2">
    <name type="scientific">Actinoplanes digitatis</name>
    <dbReference type="NCBI Taxonomy" id="1868"/>
    <lineage>
        <taxon>Bacteria</taxon>
        <taxon>Bacillati</taxon>
        <taxon>Actinomycetota</taxon>
        <taxon>Actinomycetes</taxon>
        <taxon>Micromonosporales</taxon>
        <taxon>Micromonosporaceae</taxon>
        <taxon>Actinoplanes</taxon>
    </lineage>
</organism>
<gene>
    <name evidence="1" type="ORF">BJ971_004546</name>
</gene>
<comment type="caution">
    <text evidence="1">The sequence shown here is derived from an EMBL/GenBank/DDBJ whole genome shotgun (WGS) entry which is preliminary data.</text>
</comment>
<evidence type="ECO:0000313" key="2">
    <source>
        <dbReference type="Proteomes" id="UP000578112"/>
    </source>
</evidence>
<dbReference type="EMBL" id="JACHNH010000001">
    <property type="protein sequence ID" value="MBB4763990.1"/>
    <property type="molecule type" value="Genomic_DNA"/>
</dbReference>